<dbReference type="GO" id="GO:0016787">
    <property type="term" value="F:hydrolase activity"/>
    <property type="evidence" value="ECO:0007669"/>
    <property type="project" value="UniProtKB-KW"/>
</dbReference>
<reference evidence="1" key="2">
    <citation type="journal article" date="2021" name="PeerJ">
        <title>Extensive microbial diversity within the chicken gut microbiome revealed by metagenomics and culture.</title>
        <authorList>
            <person name="Gilroy R."/>
            <person name="Ravi A."/>
            <person name="Getino M."/>
            <person name="Pursley I."/>
            <person name="Horton D.L."/>
            <person name="Alikhan N.F."/>
            <person name="Baker D."/>
            <person name="Gharbi K."/>
            <person name="Hall N."/>
            <person name="Watson M."/>
            <person name="Adriaenssens E.M."/>
            <person name="Foster-Nyarko E."/>
            <person name="Jarju S."/>
            <person name="Secka A."/>
            <person name="Antonio M."/>
            <person name="Oren A."/>
            <person name="Chaudhuri R.R."/>
            <person name="La Ragione R."/>
            <person name="Hildebrand F."/>
            <person name="Pallen M.J."/>
        </authorList>
    </citation>
    <scope>NUCLEOTIDE SEQUENCE</scope>
    <source>
        <strain evidence="1">CHK193-30670</strain>
    </source>
</reference>
<dbReference type="SUPFAM" id="SSF56784">
    <property type="entry name" value="HAD-like"/>
    <property type="match status" value="1"/>
</dbReference>
<gene>
    <name evidence="1" type="ORF">IAB68_02935</name>
</gene>
<organism evidence="1 2">
    <name type="scientific">Candidatus Aphodocola excrementigallinarum</name>
    <dbReference type="NCBI Taxonomy" id="2840670"/>
    <lineage>
        <taxon>Bacteria</taxon>
        <taxon>Bacillati</taxon>
        <taxon>Bacillota</taxon>
        <taxon>Bacilli</taxon>
        <taxon>Candidatus Aphodocola</taxon>
    </lineage>
</organism>
<comment type="caution">
    <text evidence="1">The sequence shown here is derived from an EMBL/GenBank/DDBJ whole genome shotgun (WGS) entry which is preliminary data.</text>
</comment>
<evidence type="ECO:0000313" key="1">
    <source>
        <dbReference type="EMBL" id="HIU40241.1"/>
    </source>
</evidence>
<dbReference type="CDD" id="cd01427">
    <property type="entry name" value="HAD_like"/>
    <property type="match status" value="1"/>
</dbReference>
<reference evidence="1" key="1">
    <citation type="submission" date="2020-10" db="EMBL/GenBank/DDBJ databases">
        <authorList>
            <person name="Gilroy R."/>
        </authorList>
    </citation>
    <scope>NUCLEOTIDE SEQUENCE</scope>
    <source>
        <strain evidence="1">CHK193-30670</strain>
    </source>
</reference>
<protein>
    <submittedName>
        <fullName evidence="1">HAD family hydrolase</fullName>
    </submittedName>
</protein>
<proteinExistence type="predicted"/>
<dbReference type="AlphaFoldDB" id="A0A9D1LIR1"/>
<evidence type="ECO:0000313" key="2">
    <source>
        <dbReference type="Proteomes" id="UP000824074"/>
    </source>
</evidence>
<dbReference type="EMBL" id="DVMT01000029">
    <property type="protein sequence ID" value="HIU40241.1"/>
    <property type="molecule type" value="Genomic_DNA"/>
</dbReference>
<dbReference type="Proteomes" id="UP000824074">
    <property type="component" value="Unassembled WGS sequence"/>
</dbReference>
<name>A0A9D1LIR1_9FIRM</name>
<dbReference type="InterPro" id="IPR023214">
    <property type="entry name" value="HAD_sf"/>
</dbReference>
<dbReference type="Gene3D" id="3.40.50.1000">
    <property type="entry name" value="HAD superfamily/HAD-like"/>
    <property type="match status" value="1"/>
</dbReference>
<accession>A0A9D1LIR1</accession>
<keyword evidence="1" id="KW-0378">Hydrolase</keyword>
<dbReference type="InterPro" id="IPR036412">
    <property type="entry name" value="HAD-like_sf"/>
</dbReference>
<sequence>MKLNDINLNNLKVVIFDFDDTLAIHKDREFSKHRSESEENFINFYLNAYMNPNYFYDEIEPCTRSETLYNLIKKLRNKNIKMYCLSAMKFSFHLKAKQSFINKHYGEDIEVISTSLQELKLKGVKIIQKINNCNLDEILFIDDRQDVIELLNQNRVKAVVVNDIEEAL</sequence>